<keyword evidence="2" id="KW-1185">Reference proteome</keyword>
<comment type="caution">
    <text evidence="1">The sequence shown here is derived from an EMBL/GenBank/DDBJ whole genome shotgun (WGS) entry which is preliminary data.</text>
</comment>
<evidence type="ECO:0000313" key="1">
    <source>
        <dbReference type="EMBL" id="SOJ57242.1"/>
    </source>
</evidence>
<name>A0A7Z7IR72_9MYCO</name>
<evidence type="ECO:0000313" key="2">
    <source>
        <dbReference type="Proteomes" id="UP000554965"/>
    </source>
</evidence>
<keyword evidence="1" id="KW-0808">Transferase</keyword>
<organism evidence="1 2">
    <name type="scientific">Mycobacterium simulans</name>
    <dbReference type="NCBI Taxonomy" id="627089"/>
    <lineage>
        <taxon>Bacteria</taxon>
        <taxon>Bacillati</taxon>
        <taxon>Actinomycetota</taxon>
        <taxon>Actinomycetes</taxon>
        <taxon>Mycobacteriales</taxon>
        <taxon>Mycobacteriaceae</taxon>
        <taxon>Mycobacterium</taxon>
    </lineage>
</organism>
<sequence length="90" mass="9781">MQPHRQTELAQLTFRGFFEVVDHPVNGPARLSTVPMRLSGGPCRFHTRPAPLLGQHNHEVLAELGLTDSQIAELEADGVIGRAPAMSTVT</sequence>
<dbReference type="SUPFAM" id="SSF89796">
    <property type="entry name" value="CoA-transferase family III (CaiB/BaiF)"/>
    <property type="match status" value="1"/>
</dbReference>
<dbReference type="EMBL" id="OCTY01000002">
    <property type="protein sequence ID" value="SOJ57242.1"/>
    <property type="molecule type" value="Genomic_DNA"/>
</dbReference>
<dbReference type="Gene3D" id="3.40.50.10540">
    <property type="entry name" value="Crotonobetainyl-coa:carnitine coa-transferase, domain 1"/>
    <property type="match status" value="1"/>
</dbReference>
<dbReference type="AlphaFoldDB" id="A0A7Z7IR72"/>
<protein>
    <submittedName>
        <fullName evidence="1">Formyl-CoA:oxalate CoA-transferase</fullName>
        <ecNumber evidence="1">2.8.3.16</ecNumber>
    </submittedName>
</protein>
<dbReference type="InterPro" id="IPR023606">
    <property type="entry name" value="CoA-Trfase_III_dom_1_sf"/>
</dbReference>
<dbReference type="GO" id="GO:0033608">
    <property type="term" value="F:formyl-CoA transferase activity"/>
    <property type="evidence" value="ECO:0007669"/>
    <property type="project" value="UniProtKB-EC"/>
</dbReference>
<proteinExistence type="predicted"/>
<accession>A0A7Z7IR72</accession>
<dbReference type="EC" id="2.8.3.16" evidence="1"/>
<gene>
    <name evidence="1" type="primary">frc_2</name>
    <name evidence="1" type="ORF">MSIMFB_04719</name>
</gene>
<reference evidence="1 2" key="1">
    <citation type="submission" date="2017-10" db="EMBL/GenBank/DDBJ databases">
        <authorList>
            <consortium name="Urmite Genomes"/>
        </authorList>
    </citation>
    <scope>NUCLEOTIDE SEQUENCE [LARGE SCALE GENOMIC DNA]</scope>
    <source>
        <strain evidence="1 2">FB-527</strain>
    </source>
</reference>
<dbReference type="Proteomes" id="UP000554965">
    <property type="component" value="Unassembled WGS sequence"/>
</dbReference>